<accession>A0A916UHQ1</accession>
<gene>
    <name evidence="2" type="ORF">GCM10010994_34610</name>
</gene>
<feature type="region of interest" description="Disordered" evidence="1">
    <location>
        <begin position="1"/>
        <end position="23"/>
    </location>
</feature>
<reference evidence="2" key="2">
    <citation type="submission" date="2020-09" db="EMBL/GenBank/DDBJ databases">
        <authorList>
            <person name="Sun Q."/>
            <person name="Zhou Y."/>
        </authorList>
    </citation>
    <scope>NUCLEOTIDE SEQUENCE</scope>
    <source>
        <strain evidence="2">CGMCC 1.12919</strain>
    </source>
</reference>
<dbReference type="InterPro" id="IPR036388">
    <property type="entry name" value="WH-like_DNA-bd_sf"/>
</dbReference>
<feature type="region of interest" description="Disordered" evidence="1">
    <location>
        <begin position="115"/>
        <end position="136"/>
    </location>
</feature>
<sequence length="136" mass="14174">MTTDSAAERRKIMPGRPVRGSSSGRPIMAALDLLGRRGALRLLWELRDGSATSFRALRQATELPPATLNVRLREMRGAALVELNGGYRLTGTGAALAGALAPLSAWATAWAETVAGDGRTDGEPGPGPTVSRPAPS</sequence>
<dbReference type="Proteomes" id="UP000637002">
    <property type="component" value="Unassembled WGS sequence"/>
</dbReference>
<protein>
    <recommendedName>
        <fullName evidence="4">Transcriptional regulator</fullName>
    </recommendedName>
</protein>
<dbReference type="PANTHER" id="PTHR33204">
    <property type="entry name" value="TRANSCRIPTIONAL REGULATOR, MARR FAMILY"/>
    <property type="match status" value="1"/>
</dbReference>
<proteinExistence type="predicted"/>
<dbReference type="SUPFAM" id="SSF46785">
    <property type="entry name" value="Winged helix' DNA-binding domain"/>
    <property type="match status" value="1"/>
</dbReference>
<dbReference type="PANTHER" id="PTHR33204:SF37">
    <property type="entry name" value="HTH-TYPE TRANSCRIPTIONAL REGULATOR YODB"/>
    <property type="match status" value="1"/>
</dbReference>
<comment type="caution">
    <text evidence="2">The sequence shown here is derived from an EMBL/GenBank/DDBJ whole genome shotgun (WGS) entry which is preliminary data.</text>
</comment>
<dbReference type="AlphaFoldDB" id="A0A916UHQ1"/>
<evidence type="ECO:0000313" key="3">
    <source>
        <dbReference type="Proteomes" id="UP000637002"/>
    </source>
</evidence>
<evidence type="ECO:0000256" key="1">
    <source>
        <dbReference type="SAM" id="MobiDB-lite"/>
    </source>
</evidence>
<dbReference type="EMBL" id="BMGG01000006">
    <property type="protein sequence ID" value="GGC73304.1"/>
    <property type="molecule type" value="Genomic_DNA"/>
</dbReference>
<organism evidence="2 3">
    <name type="scientific">Chelatococcus reniformis</name>
    <dbReference type="NCBI Taxonomy" id="1494448"/>
    <lineage>
        <taxon>Bacteria</taxon>
        <taxon>Pseudomonadati</taxon>
        <taxon>Pseudomonadota</taxon>
        <taxon>Alphaproteobacteria</taxon>
        <taxon>Hyphomicrobiales</taxon>
        <taxon>Chelatococcaceae</taxon>
        <taxon>Chelatococcus</taxon>
    </lineage>
</organism>
<dbReference type="InterPro" id="IPR036390">
    <property type="entry name" value="WH_DNA-bd_sf"/>
</dbReference>
<keyword evidence="3" id="KW-1185">Reference proteome</keyword>
<name>A0A916UHQ1_9HYPH</name>
<evidence type="ECO:0008006" key="4">
    <source>
        <dbReference type="Google" id="ProtNLM"/>
    </source>
</evidence>
<feature type="compositionally biased region" description="Basic and acidic residues" evidence="1">
    <location>
        <begin position="1"/>
        <end position="11"/>
    </location>
</feature>
<reference evidence="2" key="1">
    <citation type="journal article" date="2014" name="Int. J. Syst. Evol. Microbiol.">
        <title>Complete genome sequence of Corynebacterium casei LMG S-19264T (=DSM 44701T), isolated from a smear-ripened cheese.</title>
        <authorList>
            <consortium name="US DOE Joint Genome Institute (JGI-PGF)"/>
            <person name="Walter F."/>
            <person name="Albersmeier A."/>
            <person name="Kalinowski J."/>
            <person name="Ruckert C."/>
        </authorList>
    </citation>
    <scope>NUCLEOTIDE SEQUENCE</scope>
    <source>
        <strain evidence="2">CGMCC 1.12919</strain>
    </source>
</reference>
<evidence type="ECO:0000313" key="2">
    <source>
        <dbReference type="EMBL" id="GGC73304.1"/>
    </source>
</evidence>
<dbReference type="Gene3D" id="1.10.10.10">
    <property type="entry name" value="Winged helix-like DNA-binding domain superfamily/Winged helix DNA-binding domain"/>
    <property type="match status" value="1"/>
</dbReference>
<dbReference type="RefSeq" id="WP_210324523.1">
    <property type="nucleotide sequence ID" value="NZ_BMGG01000006.1"/>
</dbReference>